<dbReference type="InterPro" id="IPR010720">
    <property type="entry name" value="Alpha-L-AF_C"/>
</dbReference>
<gene>
    <name evidence="9" type="ORF">ALMA_0392</name>
</gene>
<evidence type="ECO:0000256" key="4">
    <source>
        <dbReference type="ARBA" id="ARBA00012670"/>
    </source>
</evidence>
<evidence type="ECO:0000256" key="7">
    <source>
        <dbReference type="ARBA" id="ARBA00023295"/>
    </source>
</evidence>
<sequence>MTIFIDPAQRIGTISPKLHGQFIEYLGTCINEGIWVGEDSPIPNTKGYRNDVLDALKQLKPPVLRWPGGCYADMYHWRDGIGPREERPVTFNENFGTFEREDNQFGTDEFLQLCEMIGAEPWININLLSGTVQEMKDWMEYCNRAEDTTLSRLRAANGHPEPYNVKYWGIGNEVWAGGGTMTPQTYMDEYRRFASAMPKFTQSVFETSPMYAIASGPDSNKPRESVKWTEDFFTSLSEYRQPPIHGYDMHFYNWNVSDPADTPTEFTREGWNRVISGCLELEDLIVEQAALVRSSIQRVPEPEGPLDSKLTHVDLVLGEWGNWHYSAFTAQPALKQQVTMRDAITTALTLDLLQRHCDVLTMACNAQTVNVLNSLILTEGEDMVITPNYDVFMMYQAHRGARALSIPRQDKETGVYTFASEKDGVITVDLVNASMDAATDVELLFASPVDVVSVRRLEADDPHSCNTPESPDAVRSYQVDAPAETGASHTLSLPAASVTVLTARVL</sequence>
<evidence type="ECO:0000256" key="3">
    <source>
        <dbReference type="ARBA" id="ARBA00011165"/>
    </source>
</evidence>
<dbReference type="Pfam" id="PF06964">
    <property type="entry name" value="Alpha-L-AF_C"/>
    <property type="match status" value="1"/>
</dbReference>
<comment type="caution">
    <text evidence="9">The sequence shown here is derived from an EMBL/GenBank/DDBJ whole genome shotgun (WGS) entry which is preliminary data.</text>
</comment>
<dbReference type="Pfam" id="PF22848">
    <property type="entry name" value="ASD1_dom"/>
    <property type="match status" value="1"/>
</dbReference>
<evidence type="ECO:0000256" key="1">
    <source>
        <dbReference type="ARBA" id="ARBA00001462"/>
    </source>
</evidence>
<dbReference type="SMART" id="SM00813">
    <property type="entry name" value="Alpha-L-AF_C"/>
    <property type="match status" value="1"/>
</dbReference>
<dbReference type="EC" id="3.2.1.55" evidence="4"/>
<keyword evidence="10" id="KW-1185">Reference proteome</keyword>
<evidence type="ECO:0000256" key="6">
    <source>
        <dbReference type="ARBA" id="ARBA00023277"/>
    </source>
</evidence>
<evidence type="ECO:0000313" key="10">
    <source>
        <dbReference type="Proteomes" id="UP000243657"/>
    </source>
</evidence>
<dbReference type="Gene3D" id="3.20.20.80">
    <property type="entry name" value="Glycosidases"/>
    <property type="match status" value="1"/>
</dbReference>
<dbReference type="SUPFAM" id="SSF51445">
    <property type="entry name" value="(Trans)glycosidases"/>
    <property type="match status" value="1"/>
</dbReference>
<proteinExistence type="inferred from homology"/>
<organism evidence="9 10">
    <name type="scientific">Alloscardovia macacae</name>
    <dbReference type="NCBI Taxonomy" id="1160091"/>
    <lineage>
        <taxon>Bacteria</taxon>
        <taxon>Bacillati</taxon>
        <taxon>Actinomycetota</taxon>
        <taxon>Actinomycetes</taxon>
        <taxon>Bifidobacteriales</taxon>
        <taxon>Bifidobacteriaceae</taxon>
        <taxon>Alloscardovia</taxon>
    </lineage>
</organism>
<comment type="similarity">
    <text evidence="2">Belongs to the glycosyl hydrolase 51 family.</text>
</comment>
<comment type="catalytic activity">
    <reaction evidence="1">
        <text>Hydrolysis of terminal non-reducing alpha-L-arabinofuranoside residues in alpha-L-arabinosides.</text>
        <dbReference type="EC" id="3.2.1.55"/>
    </reaction>
</comment>
<dbReference type="AlphaFoldDB" id="A0A261F7F3"/>
<evidence type="ECO:0000313" key="9">
    <source>
        <dbReference type="EMBL" id="OZG55067.1"/>
    </source>
</evidence>
<dbReference type="InterPro" id="IPR017853">
    <property type="entry name" value="GH"/>
</dbReference>
<reference evidence="9 10" key="1">
    <citation type="journal article" date="2017" name="BMC Genomics">
        <title>Comparative genomic and phylogenomic analyses of the Bifidobacteriaceae family.</title>
        <authorList>
            <person name="Lugli G.A."/>
            <person name="Milani C."/>
            <person name="Turroni F."/>
            <person name="Duranti S."/>
            <person name="Mancabelli L."/>
            <person name="Mangifesta M."/>
            <person name="Ferrario C."/>
            <person name="Modesto M."/>
            <person name="Mattarelli P."/>
            <person name="Jiri K."/>
            <person name="van Sinderen D."/>
            <person name="Ventura M."/>
        </authorList>
    </citation>
    <scope>NUCLEOTIDE SEQUENCE [LARGE SCALE GENOMIC DNA]</scope>
    <source>
        <strain evidence="9 10">DSM 24762</strain>
    </source>
</reference>
<dbReference type="SUPFAM" id="SSF51011">
    <property type="entry name" value="Glycosyl hydrolase domain"/>
    <property type="match status" value="1"/>
</dbReference>
<evidence type="ECO:0000259" key="8">
    <source>
        <dbReference type="SMART" id="SM00813"/>
    </source>
</evidence>
<dbReference type="RefSeq" id="WP_094726148.1">
    <property type="nucleotide sequence ID" value="NZ_JBHLWS010000002.1"/>
</dbReference>
<feature type="domain" description="Alpha-L-arabinofuranosidase C-terminal" evidence="8">
    <location>
        <begin position="318"/>
        <end position="497"/>
    </location>
</feature>
<dbReference type="Gene3D" id="2.60.40.1180">
    <property type="entry name" value="Golgi alpha-mannosidase II"/>
    <property type="match status" value="1"/>
</dbReference>
<dbReference type="Proteomes" id="UP000243657">
    <property type="component" value="Unassembled WGS sequence"/>
</dbReference>
<evidence type="ECO:0000256" key="5">
    <source>
        <dbReference type="ARBA" id="ARBA00022801"/>
    </source>
</evidence>
<dbReference type="InterPro" id="IPR055235">
    <property type="entry name" value="ASD1_cat"/>
</dbReference>
<dbReference type="GO" id="GO:0000272">
    <property type="term" value="P:polysaccharide catabolic process"/>
    <property type="evidence" value="ECO:0007669"/>
    <property type="project" value="TreeGrafter"/>
</dbReference>
<keyword evidence="5" id="KW-0378">Hydrolase</keyword>
<dbReference type="EMBL" id="MWWT01000001">
    <property type="protein sequence ID" value="OZG55067.1"/>
    <property type="molecule type" value="Genomic_DNA"/>
</dbReference>
<dbReference type="PANTHER" id="PTHR43576">
    <property type="entry name" value="ALPHA-L-ARABINOFURANOSIDASE C-RELATED"/>
    <property type="match status" value="1"/>
</dbReference>
<evidence type="ECO:0000256" key="2">
    <source>
        <dbReference type="ARBA" id="ARBA00007186"/>
    </source>
</evidence>
<keyword evidence="6" id="KW-0119">Carbohydrate metabolism</keyword>
<dbReference type="GO" id="GO:0046556">
    <property type="term" value="F:alpha-L-arabinofuranosidase activity"/>
    <property type="evidence" value="ECO:0007669"/>
    <property type="project" value="UniProtKB-EC"/>
</dbReference>
<dbReference type="GO" id="GO:0046373">
    <property type="term" value="P:L-arabinose metabolic process"/>
    <property type="evidence" value="ECO:0007669"/>
    <property type="project" value="InterPro"/>
</dbReference>
<keyword evidence="7" id="KW-0326">Glycosidase</keyword>
<dbReference type="PANTHER" id="PTHR43576:SF2">
    <property type="entry name" value="INTRACELLULAR EXO-ALPHA-L-ARABINOFURANOSIDASE 2"/>
    <property type="match status" value="1"/>
</dbReference>
<protein>
    <recommendedName>
        <fullName evidence="4">non-reducing end alpha-L-arabinofuranosidase</fullName>
        <ecNumber evidence="4">3.2.1.55</ecNumber>
    </recommendedName>
</protein>
<name>A0A261F7F3_9BIFI</name>
<accession>A0A261F7F3</accession>
<comment type="subunit">
    <text evidence="3">Homohexamer; trimer of dimers.</text>
</comment>
<dbReference type="InterPro" id="IPR013780">
    <property type="entry name" value="Glyco_hydro_b"/>
</dbReference>